<dbReference type="AlphaFoldDB" id="W7EII9"/>
<dbReference type="HOGENOM" id="CLU_2014867_0_0_1"/>
<reference evidence="2 3" key="1">
    <citation type="journal article" date="2013" name="PLoS Genet.">
        <title>Comparative genome structure, secondary metabolite, and effector coding capacity across Cochliobolus pathogens.</title>
        <authorList>
            <person name="Condon B.J."/>
            <person name="Leng Y."/>
            <person name="Wu D."/>
            <person name="Bushley K.E."/>
            <person name="Ohm R.A."/>
            <person name="Otillar R."/>
            <person name="Martin J."/>
            <person name="Schackwitz W."/>
            <person name="Grimwood J."/>
            <person name="MohdZainudin N."/>
            <person name="Xue C."/>
            <person name="Wang R."/>
            <person name="Manning V.A."/>
            <person name="Dhillon B."/>
            <person name="Tu Z.J."/>
            <person name="Steffenson B.J."/>
            <person name="Salamov A."/>
            <person name="Sun H."/>
            <person name="Lowry S."/>
            <person name="LaButti K."/>
            <person name="Han J."/>
            <person name="Copeland A."/>
            <person name="Lindquist E."/>
            <person name="Barry K."/>
            <person name="Schmutz J."/>
            <person name="Baker S.E."/>
            <person name="Ciuffetti L.M."/>
            <person name="Grigoriev I.V."/>
            <person name="Zhong S."/>
            <person name="Turgeon B.G."/>
        </authorList>
    </citation>
    <scope>NUCLEOTIDE SEQUENCE [LARGE SCALE GENOMIC DNA]</scope>
    <source>
        <strain evidence="2 3">FI3</strain>
    </source>
</reference>
<dbReference type="OrthoDB" id="3690010at2759"/>
<dbReference type="RefSeq" id="XP_014556239.1">
    <property type="nucleotide sequence ID" value="XM_014700753.1"/>
</dbReference>
<evidence type="ECO:0000256" key="1">
    <source>
        <dbReference type="SAM" id="MobiDB-lite"/>
    </source>
</evidence>
<protein>
    <submittedName>
        <fullName evidence="2">Uncharacterized protein</fullName>
    </submittedName>
</protein>
<proteinExistence type="predicted"/>
<evidence type="ECO:0000313" key="3">
    <source>
        <dbReference type="Proteomes" id="UP000054337"/>
    </source>
</evidence>
<name>W7EII9_BIPV3</name>
<accession>W7EII9</accession>
<feature type="region of interest" description="Disordered" evidence="1">
    <location>
        <begin position="13"/>
        <end position="46"/>
    </location>
</feature>
<evidence type="ECO:0000313" key="2">
    <source>
        <dbReference type="EMBL" id="EUN26654.1"/>
    </source>
</evidence>
<dbReference type="GeneID" id="26256329"/>
<dbReference type="Proteomes" id="UP000054337">
    <property type="component" value="Unassembled WGS sequence"/>
</dbReference>
<keyword evidence="3" id="KW-1185">Reference proteome</keyword>
<dbReference type="EMBL" id="KI968737">
    <property type="protein sequence ID" value="EUN26654.1"/>
    <property type="molecule type" value="Genomic_DNA"/>
</dbReference>
<gene>
    <name evidence="2" type="ORF">COCVIDRAFT_38110</name>
</gene>
<organism evidence="2 3">
    <name type="scientific">Bipolaris victoriae (strain FI3)</name>
    <name type="common">Victoria blight of oats agent</name>
    <name type="synonym">Cochliobolus victoriae</name>
    <dbReference type="NCBI Taxonomy" id="930091"/>
    <lineage>
        <taxon>Eukaryota</taxon>
        <taxon>Fungi</taxon>
        <taxon>Dikarya</taxon>
        <taxon>Ascomycota</taxon>
        <taxon>Pezizomycotina</taxon>
        <taxon>Dothideomycetes</taxon>
        <taxon>Pleosporomycetidae</taxon>
        <taxon>Pleosporales</taxon>
        <taxon>Pleosporineae</taxon>
        <taxon>Pleosporaceae</taxon>
        <taxon>Bipolaris</taxon>
    </lineage>
</organism>
<sequence length="123" mass="13099">MVASHQLNSIVHAATGGSPHRDNHGTTSSHPNGPGGPSLNGAPRPFSRQCDTDVVCVGTWVSNTGSQHTDSFPDNGTSPSPNFYALMQGGLLAYAIAVCMKPVSSLRHVLEWLSLWRGLIQMF</sequence>